<dbReference type="AlphaFoldDB" id="A0A9D4D905"/>
<gene>
    <name evidence="2" type="ORF">DPMN_047042</name>
</gene>
<feature type="region of interest" description="Disordered" evidence="1">
    <location>
        <begin position="39"/>
        <end position="60"/>
    </location>
</feature>
<organism evidence="2 3">
    <name type="scientific">Dreissena polymorpha</name>
    <name type="common">Zebra mussel</name>
    <name type="synonym">Mytilus polymorpha</name>
    <dbReference type="NCBI Taxonomy" id="45954"/>
    <lineage>
        <taxon>Eukaryota</taxon>
        <taxon>Metazoa</taxon>
        <taxon>Spiralia</taxon>
        <taxon>Lophotrochozoa</taxon>
        <taxon>Mollusca</taxon>
        <taxon>Bivalvia</taxon>
        <taxon>Autobranchia</taxon>
        <taxon>Heteroconchia</taxon>
        <taxon>Euheterodonta</taxon>
        <taxon>Imparidentia</taxon>
        <taxon>Neoheterodontei</taxon>
        <taxon>Myida</taxon>
        <taxon>Dreissenoidea</taxon>
        <taxon>Dreissenidae</taxon>
        <taxon>Dreissena</taxon>
    </lineage>
</organism>
<reference evidence="2" key="2">
    <citation type="submission" date="2020-11" db="EMBL/GenBank/DDBJ databases">
        <authorList>
            <person name="McCartney M.A."/>
            <person name="Auch B."/>
            <person name="Kono T."/>
            <person name="Mallez S."/>
            <person name="Becker A."/>
            <person name="Gohl D.M."/>
            <person name="Silverstein K.A.T."/>
            <person name="Koren S."/>
            <person name="Bechman K.B."/>
            <person name="Herman A."/>
            <person name="Abrahante J.E."/>
            <person name="Garbe J."/>
        </authorList>
    </citation>
    <scope>NUCLEOTIDE SEQUENCE</scope>
    <source>
        <strain evidence="2">Duluth1</strain>
        <tissue evidence="2">Whole animal</tissue>
    </source>
</reference>
<protein>
    <submittedName>
        <fullName evidence="2">Uncharacterized protein</fullName>
    </submittedName>
</protein>
<sequence>MDRQGQENRVMETGELGTHLTAAHKAEMEEDWLHLAKTSKRHHTAALTVESTGHETSRTL</sequence>
<name>A0A9D4D905_DREPO</name>
<dbReference type="EMBL" id="JAIWYP010000011">
    <property type="protein sequence ID" value="KAH3740337.1"/>
    <property type="molecule type" value="Genomic_DNA"/>
</dbReference>
<keyword evidence="3" id="KW-1185">Reference proteome</keyword>
<proteinExistence type="predicted"/>
<reference evidence="2" key="1">
    <citation type="journal article" date="2019" name="bioRxiv">
        <title>The Genome of the Zebra Mussel, Dreissena polymorpha: A Resource for Invasive Species Research.</title>
        <authorList>
            <person name="McCartney M.A."/>
            <person name="Auch B."/>
            <person name="Kono T."/>
            <person name="Mallez S."/>
            <person name="Zhang Y."/>
            <person name="Obille A."/>
            <person name="Becker A."/>
            <person name="Abrahante J.E."/>
            <person name="Garbe J."/>
            <person name="Badalamenti J.P."/>
            <person name="Herman A."/>
            <person name="Mangelson H."/>
            <person name="Liachko I."/>
            <person name="Sullivan S."/>
            <person name="Sone E.D."/>
            <person name="Koren S."/>
            <person name="Silverstein K.A.T."/>
            <person name="Beckman K.B."/>
            <person name="Gohl D.M."/>
        </authorList>
    </citation>
    <scope>NUCLEOTIDE SEQUENCE</scope>
    <source>
        <strain evidence="2">Duluth1</strain>
        <tissue evidence="2">Whole animal</tissue>
    </source>
</reference>
<evidence type="ECO:0000313" key="3">
    <source>
        <dbReference type="Proteomes" id="UP000828390"/>
    </source>
</evidence>
<evidence type="ECO:0000313" key="2">
    <source>
        <dbReference type="EMBL" id="KAH3740337.1"/>
    </source>
</evidence>
<evidence type="ECO:0000256" key="1">
    <source>
        <dbReference type="SAM" id="MobiDB-lite"/>
    </source>
</evidence>
<comment type="caution">
    <text evidence="2">The sequence shown here is derived from an EMBL/GenBank/DDBJ whole genome shotgun (WGS) entry which is preliminary data.</text>
</comment>
<dbReference type="Proteomes" id="UP000828390">
    <property type="component" value="Unassembled WGS sequence"/>
</dbReference>
<accession>A0A9D4D905</accession>